<evidence type="ECO:0000256" key="1">
    <source>
        <dbReference type="ARBA" id="ARBA00004123"/>
    </source>
</evidence>
<feature type="region of interest" description="Disordered" evidence="10">
    <location>
        <begin position="276"/>
        <end position="313"/>
    </location>
</feature>
<evidence type="ECO:0000256" key="9">
    <source>
        <dbReference type="PROSITE-ProRule" id="PRU00094"/>
    </source>
</evidence>
<evidence type="ECO:0000256" key="5">
    <source>
        <dbReference type="ARBA" id="ARBA00023015"/>
    </source>
</evidence>
<feature type="domain" description="GATA-type" evidence="11">
    <location>
        <begin position="198"/>
        <end position="251"/>
    </location>
</feature>
<comment type="caution">
    <text evidence="12">The sequence shown here is derived from an EMBL/GenBank/DDBJ whole genome shotgun (WGS) entry which is preliminary data.</text>
</comment>
<dbReference type="GO" id="GO:0000978">
    <property type="term" value="F:RNA polymerase II cis-regulatory region sequence-specific DNA binding"/>
    <property type="evidence" value="ECO:0007669"/>
    <property type="project" value="TreeGrafter"/>
</dbReference>
<dbReference type="SMART" id="SM00401">
    <property type="entry name" value="ZnF_GATA"/>
    <property type="match status" value="1"/>
</dbReference>
<sequence length="381" mass="40507">MKGCPSAFIPYRGTMVTGRTESRTRSPLFSTAQDKTKASSISSFDRSLIGAESEPKETPACELPETPIPSKFSDDSRSCLTPVVSAQVISTPFSATQNDAAGIPPSEDPLNSPAQIPGVSPPTFVYPHSAMPRSIHASELLPSTTTANRLAHINPSKHEVAQTGEQVQSHVLPMIQENMLTLAADEHDEQDLLTQGDESASVTCTNCFTQTIPLWRRNPEGQPLCNACGLFLKLHGVVRPLSLKTDVIKKRKLGSGTSTPVMGTRILPASKTANINEPSNAVTTNTMRDSTSSWGAWSEAAEENSVSSTPPTSYYDNASSPSILKGVAPLAVAPVARKAFPAVPLMLGGAGKPQSHYGKSDMDNETAEAMDVHDPPGLVTM</sequence>
<evidence type="ECO:0000313" key="12">
    <source>
        <dbReference type="EMBL" id="KAF5671375.1"/>
    </source>
</evidence>
<keyword evidence="6" id="KW-0534">Nitrate assimilation</keyword>
<keyword evidence="4" id="KW-0862">Zinc</keyword>
<evidence type="ECO:0000256" key="10">
    <source>
        <dbReference type="SAM" id="MobiDB-lite"/>
    </source>
</evidence>
<proteinExistence type="predicted"/>
<accession>A0A8H5WUF2</accession>
<feature type="region of interest" description="Disordered" evidence="10">
    <location>
        <begin position="18"/>
        <end position="60"/>
    </location>
</feature>
<keyword evidence="13" id="KW-1185">Reference proteome</keyword>
<keyword evidence="5" id="KW-0805">Transcription regulation</keyword>
<organism evidence="12 13">
    <name type="scientific">Fusarium denticulatum</name>
    <dbReference type="NCBI Taxonomy" id="48507"/>
    <lineage>
        <taxon>Eukaryota</taxon>
        <taxon>Fungi</taxon>
        <taxon>Dikarya</taxon>
        <taxon>Ascomycota</taxon>
        <taxon>Pezizomycotina</taxon>
        <taxon>Sordariomycetes</taxon>
        <taxon>Hypocreomycetidae</taxon>
        <taxon>Hypocreales</taxon>
        <taxon>Nectriaceae</taxon>
        <taxon>Fusarium</taxon>
        <taxon>Fusarium fujikuroi species complex</taxon>
    </lineage>
</organism>
<dbReference type="FunFam" id="3.30.50.10:FF:000007">
    <property type="entry name" value="Nitrogen regulatory AreA, N-terminal"/>
    <property type="match status" value="1"/>
</dbReference>
<dbReference type="GO" id="GO:0000981">
    <property type="term" value="F:DNA-binding transcription factor activity, RNA polymerase II-specific"/>
    <property type="evidence" value="ECO:0007669"/>
    <property type="project" value="TreeGrafter"/>
</dbReference>
<evidence type="ECO:0000259" key="11">
    <source>
        <dbReference type="PROSITE" id="PS50114"/>
    </source>
</evidence>
<evidence type="ECO:0000256" key="7">
    <source>
        <dbReference type="ARBA" id="ARBA00023163"/>
    </source>
</evidence>
<dbReference type="SUPFAM" id="SSF57716">
    <property type="entry name" value="Glucocorticoid receptor-like (DNA-binding domain)"/>
    <property type="match status" value="1"/>
</dbReference>
<dbReference type="GO" id="GO:0045944">
    <property type="term" value="P:positive regulation of transcription by RNA polymerase II"/>
    <property type="evidence" value="ECO:0007669"/>
    <property type="project" value="TreeGrafter"/>
</dbReference>
<dbReference type="GO" id="GO:0008270">
    <property type="term" value="F:zinc ion binding"/>
    <property type="evidence" value="ECO:0007669"/>
    <property type="project" value="UniProtKB-KW"/>
</dbReference>
<keyword evidence="3 9" id="KW-0863">Zinc-finger</keyword>
<dbReference type="PROSITE" id="PS50114">
    <property type="entry name" value="GATA_ZN_FINGER_2"/>
    <property type="match status" value="1"/>
</dbReference>
<evidence type="ECO:0000256" key="4">
    <source>
        <dbReference type="ARBA" id="ARBA00022833"/>
    </source>
</evidence>
<dbReference type="GO" id="GO:0000122">
    <property type="term" value="P:negative regulation of transcription by RNA polymerase II"/>
    <property type="evidence" value="ECO:0007669"/>
    <property type="project" value="TreeGrafter"/>
</dbReference>
<dbReference type="PANTHER" id="PTHR10071:SF281">
    <property type="entry name" value="BOX A-BINDING FACTOR-RELATED"/>
    <property type="match status" value="1"/>
</dbReference>
<keyword evidence="7" id="KW-0804">Transcription</keyword>
<dbReference type="InterPro" id="IPR000679">
    <property type="entry name" value="Znf_GATA"/>
</dbReference>
<feature type="compositionally biased region" description="Polar residues" evidence="10">
    <location>
        <begin position="304"/>
        <end position="313"/>
    </location>
</feature>
<dbReference type="AlphaFoldDB" id="A0A8H5WUF2"/>
<feature type="compositionally biased region" description="Polar residues" evidence="10">
    <location>
        <begin position="25"/>
        <end position="45"/>
    </location>
</feature>
<dbReference type="InterPro" id="IPR039355">
    <property type="entry name" value="Transcription_factor_GATA"/>
</dbReference>
<dbReference type="Pfam" id="PF00320">
    <property type="entry name" value="GATA"/>
    <property type="match status" value="1"/>
</dbReference>
<dbReference type="Proteomes" id="UP000562682">
    <property type="component" value="Unassembled WGS sequence"/>
</dbReference>
<comment type="subcellular location">
    <subcellularLocation>
        <location evidence="1">Nucleus</location>
    </subcellularLocation>
</comment>
<dbReference type="PRINTS" id="PR00619">
    <property type="entry name" value="GATAZNFINGER"/>
</dbReference>
<gene>
    <name evidence="12" type="ORF">FDENT_10914</name>
</gene>
<keyword evidence="8" id="KW-0539">Nucleus</keyword>
<reference evidence="12 13" key="1">
    <citation type="submission" date="2020-05" db="EMBL/GenBank/DDBJ databases">
        <title>Identification and distribution of gene clusters putatively required for synthesis of sphingolipid metabolism inhibitors in phylogenetically diverse species of the filamentous fungus Fusarium.</title>
        <authorList>
            <person name="Kim H.-S."/>
            <person name="Busman M."/>
            <person name="Brown D.W."/>
            <person name="Divon H."/>
            <person name="Uhlig S."/>
            <person name="Proctor R.H."/>
        </authorList>
    </citation>
    <scope>NUCLEOTIDE SEQUENCE [LARGE SCALE GENOMIC DNA]</scope>
    <source>
        <strain evidence="12 13">NRRL 25311</strain>
    </source>
</reference>
<evidence type="ECO:0000256" key="3">
    <source>
        <dbReference type="ARBA" id="ARBA00022771"/>
    </source>
</evidence>
<dbReference type="GO" id="GO:0005634">
    <property type="term" value="C:nucleus"/>
    <property type="evidence" value="ECO:0007669"/>
    <property type="project" value="UniProtKB-SubCell"/>
</dbReference>
<evidence type="ECO:0000313" key="13">
    <source>
        <dbReference type="Proteomes" id="UP000562682"/>
    </source>
</evidence>
<dbReference type="CDD" id="cd00202">
    <property type="entry name" value="ZnF_GATA"/>
    <property type="match status" value="1"/>
</dbReference>
<protein>
    <submittedName>
        <fullName evidence="12">GATA zinc finger</fullName>
    </submittedName>
</protein>
<evidence type="ECO:0000256" key="2">
    <source>
        <dbReference type="ARBA" id="ARBA00022723"/>
    </source>
</evidence>
<name>A0A8H5WUF2_9HYPO</name>
<dbReference type="Gene3D" id="3.30.50.10">
    <property type="entry name" value="Erythroid Transcription Factor GATA-1, subunit A"/>
    <property type="match status" value="1"/>
</dbReference>
<dbReference type="PANTHER" id="PTHR10071">
    <property type="entry name" value="TRANSCRIPTION FACTOR GATA FAMILY MEMBER"/>
    <property type="match status" value="1"/>
</dbReference>
<keyword evidence="2" id="KW-0479">Metal-binding</keyword>
<dbReference type="EMBL" id="JAAOAK010000350">
    <property type="protein sequence ID" value="KAF5671375.1"/>
    <property type="molecule type" value="Genomic_DNA"/>
</dbReference>
<dbReference type="InterPro" id="IPR013088">
    <property type="entry name" value="Znf_NHR/GATA"/>
</dbReference>
<feature type="compositionally biased region" description="Polar residues" evidence="10">
    <location>
        <begin position="276"/>
        <end position="295"/>
    </location>
</feature>
<evidence type="ECO:0000256" key="6">
    <source>
        <dbReference type="ARBA" id="ARBA00023063"/>
    </source>
</evidence>
<evidence type="ECO:0000256" key="8">
    <source>
        <dbReference type="ARBA" id="ARBA00023242"/>
    </source>
</evidence>